<keyword evidence="6 13" id="KW-0812">Transmembrane</keyword>
<evidence type="ECO:0000256" key="11">
    <source>
        <dbReference type="ARBA" id="ARBA00023136"/>
    </source>
</evidence>
<dbReference type="EMBL" id="CACVAY010000084">
    <property type="protein sequence ID" value="CAA6818072.1"/>
    <property type="molecule type" value="Genomic_DNA"/>
</dbReference>
<evidence type="ECO:0000256" key="13">
    <source>
        <dbReference type="RuleBase" id="RU003943"/>
    </source>
</evidence>
<evidence type="ECO:0000256" key="6">
    <source>
        <dbReference type="ARBA" id="ARBA00022692"/>
    </source>
</evidence>
<dbReference type="InterPro" id="IPR037294">
    <property type="entry name" value="ABC_BtuC-like"/>
</dbReference>
<keyword evidence="9 14" id="KW-1133">Transmembrane helix</keyword>
<dbReference type="GO" id="GO:0055085">
    <property type="term" value="P:transmembrane transport"/>
    <property type="evidence" value="ECO:0007669"/>
    <property type="project" value="InterPro"/>
</dbReference>
<feature type="transmembrane region" description="Helical" evidence="14">
    <location>
        <begin position="165"/>
        <end position="192"/>
    </location>
</feature>
<keyword evidence="8" id="KW-0864">Zinc transport</keyword>
<keyword evidence="10" id="KW-0406">Ion transport</keyword>
<comment type="similarity">
    <text evidence="3 13">Belongs to the ABC-3 integral membrane protein family.</text>
</comment>
<keyword evidence="5" id="KW-1003">Cell membrane</keyword>
<feature type="transmembrane region" description="Helical" evidence="14">
    <location>
        <begin position="213"/>
        <end position="233"/>
    </location>
</feature>
<evidence type="ECO:0000256" key="3">
    <source>
        <dbReference type="ARBA" id="ARBA00008034"/>
    </source>
</evidence>
<name>A0A6S6TB65_9GAMM</name>
<dbReference type="Gene3D" id="1.10.3470.10">
    <property type="entry name" value="ABC transporter involved in vitamin B12 uptake, BtuC"/>
    <property type="match status" value="1"/>
</dbReference>
<comment type="function">
    <text evidence="1">Involved in the high-affinity zinc uptake transport system.</text>
</comment>
<feature type="transmembrane region" description="Helical" evidence="14">
    <location>
        <begin position="125"/>
        <end position="145"/>
    </location>
</feature>
<comment type="subcellular location">
    <subcellularLocation>
        <location evidence="2 13">Cell membrane</location>
        <topology evidence="2 13">Multi-pass membrane protein</topology>
    </subcellularLocation>
</comment>
<keyword evidence="11 14" id="KW-0472">Membrane</keyword>
<reference evidence="15" key="1">
    <citation type="submission" date="2020-01" db="EMBL/GenBank/DDBJ databases">
        <authorList>
            <person name="Meier V. D."/>
            <person name="Meier V D."/>
        </authorList>
    </citation>
    <scope>NUCLEOTIDE SEQUENCE</scope>
    <source>
        <strain evidence="15">HLG_WM_MAG_07</strain>
    </source>
</reference>
<dbReference type="CDD" id="cd06550">
    <property type="entry name" value="TM_ABC_iron-siderophores_like"/>
    <property type="match status" value="1"/>
</dbReference>
<protein>
    <recommendedName>
        <fullName evidence="12">High-affinity zinc uptake system membrane protein ZnuB</fullName>
    </recommendedName>
</protein>
<dbReference type="Pfam" id="PF00950">
    <property type="entry name" value="ABC-3"/>
    <property type="match status" value="1"/>
</dbReference>
<dbReference type="GO" id="GO:0010043">
    <property type="term" value="P:response to zinc ion"/>
    <property type="evidence" value="ECO:0007669"/>
    <property type="project" value="TreeGrafter"/>
</dbReference>
<evidence type="ECO:0000256" key="10">
    <source>
        <dbReference type="ARBA" id="ARBA00023065"/>
    </source>
</evidence>
<organism evidence="15">
    <name type="scientific">uncultured Thiotrichaceae bacterium</name>
    <dbReference type="NCBI Taxonomy" id="298394"/>
    <lineage>
        <taxon>Bacteria</taxon>
        <taxon>Pseudomonadati</taxon>
        <taxon>Pseudomonadota</taxon>
        <taxon>Gammaproteobacteria</taxon>
        <taxon>Thiotrichales</taxon>
        <taxon>Thiotrichaceae</taxon>
        <taxon>environmental samples</taxon>
    </lineage>
</organism>
<dbReference type="GO" id="GO:0043190">
    <property type="term" value="C:ATP-binding cassette (ABC) transporter complex"/>
    <property type="evidence" value="ECO:0007669"/>
    <property type="project" value="InterPro"/>
</dbReference>
<evidence type="ECO:0000313" key="15">
    <source>
        <dbReference type="EMBL" id="CAA6818072.1"/>
    </source>
</evidence>
<dbReference type="InterPro" id="IPR001626">
    <property type="entry name" value="ABC_TroCD"/>
</dbReference>
<sequence>MDDFLLRALTAGMIVAILCGSLGVFILWRRMAYFGDTVSHASILGVSLGILMGVSVSFGVIATSIAVALAMLLLRRDQRFSNDTVLGVLAHSALSLGLVLMVFVEGQQIDLNAWLFGDILAVTKIDLMILASVGSILLIVLRLIWKPLLSMSVSEDLARVEGVNIAGIGLTYTLLVAITIAVGIKVIGALLISSMLIIPAAAARNLAKSPEAMVLYSMLIGVIAVVSGLSSSYFWDTPAGPSIVVAATCVFIVLQMLPKR</sequence>
<evidence type="ECO:0000256" key="12">
    <source>
        <dbReference type="ARBA" id="ARBA00040080"/>
    </source>
</evidence>
<evidence type="ECO:0000256" key="5">
    <source>
        <dbReference type="ARBA" id="ARBA00022475"/>
    </source>
</evidence>
<feature type="transmembrane region" description="Helical" evidence="14">
    <location>
        <begin position="6"/>
        <end position="28"/>
    </location>
</feature>
<evidence type="ECO:0000256" key="8">
    <source>
        <dbReference type="ARBA" id="ARBA00022906"/>
    </source>
</evidence>
<proteinExistence type="inferred from homology"/>
<keyword evidence="7" id="KW-0862">Zinc</keyword>
<dbReference type="PANTHER" id="PTHR30477:SF23">
    <property type="entry name" value="HIGH-AFFINITY ZINC UPTAKE SYSTEM MEMBRANE PROTEIN ZNUB"/>
    <property type="match status" value="1"/>
</dbReference>
<evidence type="ECO:0000256" key="7">
    <source>
        <dbReference type="ARBA" id="ARBA00022833"/>
    </source>
</evidence>
<dbReference type="SUPFAM" id="SSF81345">
    <property type="entry name" value="ABC transporter involved in vitamin B12 uptake, BtuC"/>
    <property type="match status" value="1"/>
</dbReference>
<dbReference type="PANTHER" id="PTHR30477">
    <property type="entry name" value="ABC-TRANSPORTER METAL-BINDING PROTEIN"/>
    <property type="match status" value="1"/>
</dbReference>
<evidence type="ECO:0000256" key="4">
    <source>
        <dbReference type="ARBA" id="ARBA00022448"/>
    </source>
</evidence>
<dbReference type="GO" id="GO:0006829">
    <property type="term" value="P:zinc ion transport"/>
    <property type="evidence" value="ECO:0007669"/>
    <property type="project" value="UniProtKB-KW"/>
</dbReference>
<dbReference type="AlphaFoldDB" id="A0A6S6TB65"/>
<evidence type="ECO:0000256" key="2">
    <source>
        <dbReference type="ARBA" id="ARBA00004651"/>
    </source>
</evidence>
<feature type="transmembrane region" description="Helical" evidence="14">
    <location>
        <begin position="239"/>
        <end position="257"/>
    </location>
</feature>
<feature type="transmembrane region" description="Helical" evidence="14">
    <location>
        <begin position="85"/>
        <end position="104"/>
    </location>
</feature>
<feature type="transmembrane region" description="Helical" evidence="14">
    <location>
        <begin position="40"/>
        <end position="73"/>
    </location>
</feature>
<accession>A0A6S6TB65</accession>
<keyword evidence="4 13" id="KW-0813">Transport</keyword>
<gene>
    <name evidence="15" type="ORF">HELGO_WM4903</name>
</gene>
<evidence type="ECO:0000256" key="1">
    <source>
        <dbReference type="ARBA" id="ARBA00002313"/>
    </source>
</evidence>
<evidence type="ECO:0000256" key="14">
    <source>
        <dbReference type="SAM" id="Phobius"/>
    </source>
</evidence>
<evidence type="ECO:0000256" key="9">
    <source>
        <dbReference type="ARBA" id="ARBA00022989"/>
    </source>
</evidence>